<dbReference type="Proteomes" id="UP001056201">
    <property type="component" value="Chromosome 1"/>
</dbReference>
<gene>
    <name evidence="1" type="ORF">MW290_04895</name>
</gene>
<evidence type="ECO:0000313" key="2">
    <source>
        <dbReference type="Proteomes" id="UP001056201"/>
    </source>
</evidence>
<accession>A0ABY4SA63</accession>
<evidence type="ECO:0000313" key="1">
    <source>
        <dbReference type="EMBL" id="URI07926.1"/>
    </source>
</evidence>
<keyword evidence="2" id="KW-1185">Reference proteome</keyword>
<dbReference type="EMBL" id="CP097635">
    <property type="protein sequence ID" value="URI07926.1"/>
    <property type="molecule type" value="Genomic_DNA"/>
</dbReference>
<sequence>MPYELSWEPRGVVVTYSGNLLHEELLERHQQIAADARFDDLRYAIVDTLPTQSLSLSRADVEEVDAFLRGPACTNPNIRVVFVATHPDVLRALADYDAMADRAFKEVVCGSAQAARDLIGAGASDFRPRGWPGP</sequence>
<name>A0ABY4SA63_AQUTE</name>
<organism evidence="1 2">
    <name type="scientific">Aquincola tertiaricarbonis</name>
    <dbReference type="NCBI Taxonomy" id="391953"/>
    <lineage>
        <taxon>Bacteria</taxon>
        <taxon>Pseudomonadati</taxon>
        <taxon>Pseudomonadota</taxon>
        <taxon>Betaproteobacteria</taxon>
        <taxon>Burkholderiales</taxon>
        <taxon>Sphaerotilaceae</taxon>
        <taxon>Aquincola</taxon>
    </lineage>
</organism>
<dbReference type="RefSeq" id="WP_250196147.1">
    <property type="nucleotide sequence ID" value="NZ_CP097635.1"/>
</dbReference>
<protein>
    <submittedName>
        <fullName evidence="1">Uncharacterized protein</fullName>
    </submittedName>
</protein>
<reference evidence="1" key="1">
    <citation type="submission" date="2022-05" db="EMBL/GenBank/DDBJ databases">
        <title>An RpoN-dependent PEP-CTERM gene is involved in floc formation of an Aquincola tertiaricarbonis strain.</title>
        <authorList>
            <person name="Qiu D."/>
            <person name="Xia M."/>
        </authorList>
    </citation>
    <scope>NUCLEOTIDE SEQUENCE</scope>
    <source>
        <strain evidence="1">RN12</strain>
    </source>
</reference>
<proteinExistence type="predicted"/>